<dbReference type="InterPro" id="IPR042070">
    <property type="entry name" value="PucR_C-HTH_sf"/>
</dbReference>
<evidence type="ECO:0000313" key="4">
    <source>
        <dbReference type="EMBL" id="QFQ95636.1"/>
    </source>
</evidence>
<dbReference type="InterPro" id="IPR051448">
    <property type="entry name" value="CdaR-like_regulators"/>
</dbReference>
<dbReference type="InterPro" id="IPR025736">
    <property type="entry name" value="PucR_C-HTH_dom"/>
</dbReference>
<dbReference type="Pfam" id="PF17853">
    <property type="entry name" value="GGDEF_2"/>
    <property type="match status" value="1"/>
</dbReference>
<dbReference type="Pfam" id="PF13556">
    <property type="entry name" value="HTH_30"/>
    <property type="match status" value="1"/>
</dbReference>
<dbReference type="PANTHER" id="PTHR33744">
    <property type="entry name" value="CARBOHYDRATE DIACID REGULATOR"/>
    <property type="match status" value="1"/>
</dbReference>
<evidence type="ECO:0000256" key="1">
    <source>
        <dbReference type="ARBA" id="ARBA00006754"/>
    </source>
</evidence>
<comment type="similarity">
    <text evidence="1">Belongs to the CdaR family.</text>
</comment>
<name>A0A5P8JXV6_9ACTN</name>
<dbReference type="InterPro" id="IPR041522">
    <property type="entry name" value="CdaR_GGDEF"/>
</dbReference>
<evidence type="ECO:0000259" key="2">
    <source>
        <dbReference type="Pfam" id="PF13556"/>
    </source>
</evidence>
<organism evidence="4 5">
    <name type="scientific">Streptomyces phaeolivaceus</name>
    <dbReference type="NCBI Taxonomy" id="2653200"/>
    <lineage>
        <taxon>Bacteria</taxon>
        <taxon>Bacillati</taxon>
        <taxon>Actinomycetota</taxon>
        <taxon>Actinomycetes</taxon>
        <taxon>Kitasatosporales</taxon>
        <taxon>Streptomycetaceae</taxon>
        <taxon>Streptomyces</taxon>
    </lineage>
</organism>
<dbReference type="PANTHER" id="PTHR33744:SF1">
    <property type="entry name" value="DNA-BINDING TRANSCRIPTIONAL ACTIVATOR ADER"/>
    <property type="match status" value="1"/>
</dbReference>
<gene>
    <name evidence="4" type="ORF">F9278_04915</name>
</gene>
<dbReference type="Gene3D" id="1.10.10.2840">
    <property type="entry name" value="PucR C-terminal helix-turn-helix domain"/>
    <property type="match status" value="1"/>
</dbReference>
<dbReference type="RefSeq" id="WP_152167168.1">
    <property type="nucleotide sequence ID" value="NZ_CP045096.1"/>
</dbReference>
<dbReference type="AlphaFoldDB" id="A0A5P8JXV6"/>
<accession>A0A5P8JXV6</accession>
<evidence type="ECO:0000259" key="3">
    <source>
        <dbReference type="Pfam" id="PF17853"/>
    </source>
</evidence>
<proteinExistence type="inferred from homology"/>
<sequence length="449" mass="48140">MAADPGMRVGSPRVGSPAVREDWLEQLRPDPAMPVPEPVADPELVDTVLRRLGPGAVAWAAQVGAEVAARLSEGIPPLGNDPTLPPATESITLSALLEMSGAGAVPAITDDAKRNITQCANGEITLEELVNGLRLGHACMSEVFLAACEQLAPLERRGASLRSVSARLFQHWDRFARTASEIYSQEHARFTASPAAARVRAVQDLLSRDEGSLAPRGGLIDEFEGVLQYSLQQVHQAVVLSHDGSGSSTVGAEDLRRLGYRIARASQSLQRLVHPAEDEVWVWLGGVGRGLEAVDPAVSLPGGVVVSVGGRGAGVAGFRTTLRQACEVRDLRARVSSPPALWRYRDLEVVLLMAADFPRARAFVAGRLDGLLGRDRQAAELRHTLKTYFDAHSSPNETARRLHIARNTVSARVHKAAECLGRDFAGDIFDLHAALVLADVFGDEILCQG</sequence>
<feature type="domain" description="PucR C-terminal helix-turn-helix" evidence="2">
    <location>
        <begin position="381"/>
        <end position="435"/>
    </location>
</feature>
<keyword evidence="5" id="KW-1185">Reference proteome</keyword>
<evidence type="ECO:0000313" key="5">
    <source>
        <dbReference type="Proteomes" id="UP000327294"/>
    </source>
</evidence>
<dbReference type="Proteomes" id="UP000327294">
    <property type="component" value="Chromosome"/>
</dbReference>
<protein>
    <submittedName>
        <fullName evidence="4">PucR family transcriptional regulator</fullName>
    </submittedName>
</protein>
<dbReference type="KEGG" id="sphv:F9278_04915"/>
<reference evidence="4 5" key="1">
    <citation type="submission" date="2019-10" db="EMBL/GenBank/DDBJ databases">
        <title>Streptomyces sp. strain GY16 isolated from leaves of Broussonetia papyrifera.</title>
        <authorList>
            <person name="Mo P."/>
        </authorList>
    </citation>
    <scope>NUCLEOTIDE SEQUENCE [LARGE SCALE GENOMIC DNA]</scope>
    <source>
        <strain evidence="4 5">GY16</strain>
    </source>
</reference>
<dbReference type="EMBL" id="CP045096">
    <property type="protein sequence ID" value="QFQ95636.1"/>
    <property type="molecule type" value="Genomic_DNA"/>
</dbReference>
<feature type="domain" description="CdaR GGDEF-like" evidence="3">
    <location>
        <begin position="226"/>
        <end position="330"/>
    </location>
</feature>